<dbReference type="KEGG" id="vg:75691274"/>
<accession>A0AAE7RY85</accession>
<proteinExistence type="predicted"/>
<reference evidence="1 2" key="1">
    <citation type="submission" date="2021-04" db="EMBL/GenBank/DDBJ databases">
        <authorList>
            <person name="Shkoporov A.N."/>
            <person name="Stockdale S.R."/>
            <person name="Guerin E."/>
            <person name="Ross R.P."/>
            <person name="Hill C."/>
        </authorList>
    </citation>
    <scope>NUCLEOTIDE SEQUENCE [LARGE SCALE GENOMIC DNA]</scope>
    <source>
        <strain evidence="2">cr9_1</strain>
    </source>
</reference>
<evidence type="ECO:0000313" key="2">
    <source>
        <dbReference type="Proteomes" id="UP000827813"/>
    </source>
</evidence>
<evidence type="ECO:0000313" key="1">
    <source>
        <dbReference type="EMBL" id="QWM90138.1"/>
    </source>
</evidence>
<name>A0AAE7RY85_9CAUD</name>
<dbReference type="GeneID" id="75691274"/>
<keyword evidence="2" id="KW-1185">Reference proteome</keyword>
<sequence length="304" mass="34193">MSKETVNKETPIEEVKKVSRRGLGSARGTARLKFGNDQAKPNGLFLGHLEEVKYSTITIGEDKTGMPSFNGFEIPKLTLTFASNEEDPNKRHYVSKTFTAVESNVNTIPGGKEEWKVNSVFDWLKHVLNVYYLKGRELTDGEATALSLMFEDFDEQGEYVSVDTEIVINAWKVLFENFENVMNRGKDGKPVYHDKNNKFIPVWLKLLRYVKSRKSWTPINNGDLSLPQFVGEGCIEIYQQNAIPSIKIDLVKETILIMNVEKPKTPNMPAIGGMAPMMGGVAIDQTMNPMSADISSQTLEDMPF</sequence>
<dbReference type="EMBL" id="MZ130486">
    <property type="protein sequence ID" value="QWM90138.1"/>
    <property type="molecule type" value="Genomic_DNA"/>
</dbReference>
<dbReference type="Proteomes" id="UP000827813">
    <property type="component" value="Segment"/>
</dbReference>
<gene>
    <name evidence="1" type="primary">gp_23071</name>
</gene>
<organism evidence="1 2">
    <name type="scientific">uncultured phage cr9_1</name>
    <dbReference type="NCBI Taxonomy" id="2986400"/>
    <lineage>
        <taxon>Viruses</taxon>
        <taxon>Duplodnaviria</taxon>
        <taxon>Heunggongvirae</taxon>
        <taxon>Uroviricota</taxon>
        <taxon>Caudoviricetes</taxon>
        <taxon>Crassvirales</taxon>
        <taxon>Intestiviridae</taxon>
        <taxon>Crudevirinae</taxon>
        <taxon>Dabirmavirus</taxon>
        <taxon>Dabirmavirus hominis</taxon>
    </lineage>
</organism>
<dbReference type="RefSeq" id="YP_010359710.1">
    <property type="nucleotide sequence ID" value="NC_062776.1"/>
</dbReference>
<protein>
    <submittedName>
        <fullName evidence="1">Uncharacterized protein</fullName>
    </submittedName>
</protein>